<organism evidence="3 4">
    <name type="scientific">Caryophanon latum</name>
    <dbReference type="NCBI Taxonomy" id="33977"/>
    <lineage>
        <taxon>Bacteria</taxon>
        <taxon>Bacillati</taxon>
        <taxon>Bacillota</taxon>
        <taxon>Bacilli</taxon>
        <taxon>Bacillales</taxon>
        <taxon>Caryophanaceae</taxon>
        <taxon>Caryophanon</taxon>
    </lineage>
</organism>
<evidence type="ECO:0000313" key="4">
    <source>
        <dbReference type="Proteomes" id="UP000093482"/>
    </source>
</evidence>
<keyword evidence="1" id="KW-0732">Signal</keyword>
<evidence type="ECO:0000256" key="1">
    <source>
        <dbReference type="SAM" id="SignalP"/>
    </source>
</evidence>
<dbReference type="Proteomes" id="UP000093482">
    <property type="component" value="Unassembled WGS sequence"/>
</dbReference>
<dbReference type="PROSITE" id="PS51272">
    <property type="entry name" value="SLH"/>
    <property type="match status" value="3"/>
</dbReference>
<feature type="domain" description="SLH" evidence="2">
    <location>
        <begin position="145"/>
        <end position="215"/>
    </location>
</feature>
<dbReference type="Pfam" id="PF00395">
    <property type="entry name" value="SLH"/>
    <property type="match status" value="2"/>
</dbReference>
<feature type="domain" description="SLH" evidence="2">
    <location>
        <begin position="22"/>
        <end position="82"/>
    </location>
</feature>
<accession>A0A1C0YJP5</accession>
<sequence length="386" mass="44676">MKKILTFLLMLTLLLSVNTSAQAADFEDIPAKFSFHIELDYLIERDIINGYPDGTFKPNALMAKKHIASMLVKALDLPTDNVKNPNYKDVPTSHPYYKEIAAAYTAGIFGDGTYFKPESHISRAFMAKILSEAFNLKSIADNAKTYKDVPQNHEFYRVIQLVSMNNIAQGNEIEDHKGYFTYTYNFNPNQLLTRAHFSAFLARAMSLRTGDYLPDKNYVYISYHDGYKVQLKFSHYDYEYSEKSGLWEQTVYWTNGEIENYLLAYGAQNGQFFLGYYESEGVYYTSYPFTIGLKYDTLHEEDFPEKQEIVETSANVMIEDELYNDVVVVRYTLHNWIKVNGEEVKDGYSSSYMYIAKQRGIIGFSDEPYENIESFFLERVPVSSFE</sequence>
<dbReference type="EMBL" id="MATO01000056">
    <property type="protein sequence ID" value="OCS87299.1"/>
    <property type="molecule type" value="Genomic_DNA"/>
</dbReference>
<feature type="chain" id="PRO_5008649134" description="SLH domain-containing protein" evidence="1">
    <location>
        <begin position="24"/>
        <end position="386"/>
    </location>
</feature>
<dbReference type="OrthoDB" id="9783944at2"/>
<reference evidence="3 4" key="1">
    <citation type="submission" date="2016-07" db="EMBL/GenBank/DDBJ databases">
        <title>Caryophanon latum genome sequencing.</title>
        <authorList>
            <person name="Verma A."/>
            <person name="Pal Y."/>
            <person name="Krishnamurthi S."/>
        </authorList>
    </citation>
    <scope>NUCLEOTIDE SEQUENCE [LARGE SCALE GENOMIC DNA]</scope>
    <source>
        <strain evidence="3 4">DSM 14151</strain>
    </source>
</reference>
<protein>
    <recommendedName>
        <fullName evidence="2">SLH domain-containing protein</fullName>
    </recommendedName>
</protein>
<evidence type="ECO:0000259" key="2">
    <source>
        <dbReference type="PROSITE" id="PS51272"/>
    </source>
</evidence>
<dbReference type="PANTHER" id="PTHR43308:SF5">
    <property type="entry name" value="S-LAYER PROTEIN _ PEPTIDOGLYCAN ENDO-BETA-N-ACETYLGLUCOSAMINIDASE"/>
    <property type="match status" value="1"/>
</dbReference>
<gene>
    <name evidence="3" type="ORF">A6K76_02715</name>
</gene>
<keyword evidence="4" id="KW-1185">Reference proteome</keyword>
<dbReference type="PANTHER" id="PTHR43308">
    <property type="entry name" value="OUTER MEMBRANE PROTEIN ALPHA-RELATED"/>
    <property type="match status" value="1"/>
</dbReference>
<evidence type="ECO:0000313" key="3">
    <source>
        <dbReference type="EMBL" id="OCS87299.1"/>
    </source>
</evidence>
<dbReference type="AlphaFoldDB" id="A0A1C0YJP5"/>
<name>A0A1C0YJP5_9BACL</name>
<dbReference type="InterPro" id="IPR001119">
    <property type="entry name" value="SLH_dom"/>
</dbReference>
<comment type="caution">
    <text evidence="3">The sequence shown here is derived from an EMBL/GenBank/DDBJ whole genome shotgun (WGS) entry which is preliminary data.</text>
</comment>
<feature type="domain" description="SLH" evidence="2">
    <location>
        <begin position="83"/>
        <end position="144"/>
    </location>
</feature>
<dbReference type="InterPro" id="IPR051465">
    <property type="entry name" value="Cell_Envelope_Struct_Comp"/>
</dbReference>
<dbReference type="RefSeq" id="WP_066465832.1">
    <property type="nucleotide sequence ID" value="NZ_MATO01000056.1"/>
</dbReference>
<proteinExistence type="predicted"/>
<feature type="signal peptide" evidence="1">
    <location>
        <begin position="1"/>
        <end position="23"/>
    </location>
</feature>